<evidence type="ECO:0000313" key="3">
    <source>
        <dbReference type="Proteomes" id="UP000023435"/>
    </source>
</evidence>
<feature type="compositionally biased region" description="Basic residues" evidence="1">
    <location>
        <begin position="110"/>
        <end position="123"/>
    </location>
</feature>
<feature type="compositionally biased region" description="Polar residues" evidence="1">
    <location>
        <begin position="66"/>
        <end position="78"/>
    </location>
</feature>
<gene>
    <name evidence="2" type="ORF">AZ78_2534</name>
</gene>
<name>A0A108U9E5_9GAMM</name>
<keyword evidence="3" id="KW-1185">Reference proteome</keyword>
<feature type="region of interest" description="Disordered" evidence="1">
    <location>
        <begin position="49"/>
        <end position="123"/>
    </location>
</feature>
<organism evidence="2 3">
    <name type="scientific">Lysobacter capsici AZ78</name>
    <dbReference type="NCBI Taxonomy" id="1444315"/>
    <lineage>
        <taxon>Bacteria</taxon>
        <taxon>Pseudomonadati</taxon>
        <taxon>Pseudomonadota</taxon>
        <taxon>Gammaproteobacteria</taxon>
        <taxon>Lysobacterales</taxon>
        <taxon>Lysobacteraceae</taxon>
        <taxon>Lysobacter</taxon>
    </lineage>
</organism>
<proteinExistence type="predicted"/>
<dbReference type="AlphaFoldDB" id="A0A108U9E5"/>
<accession>A0A108U9E5</accession>
<protein>
    <submittedName>
        <fullName evidence="2">Uncharacterized protein</fullName>
    </submittedName>
</protein>
<evidence type="ECO:0000313" key="2">
    <source>
        <dbReference type="EMBL" id="KWS04984.1"/>
    </source>
</evidence>
<dbReference type="Proteomes" id="UP000023435">
    <property type="component" value="Unassembled WGS sequence"/>
</dbReference>
<comment type="caution">
    <text evidence="2">The sequence shown here is derived from an EMBL/GenBank/DDBJ whole genome shotgun (WGS) entry which is preliminary data.</text>
</comment>
<sequence length="123" mass="13674">MGLPTCLESSGERRDAPILHAIAPTRDPFPRLCFPPLLFPPLQKGGRGDSLLPFPITTKKAAPPNLTHQPTPRNNLANTRPPPHLTTKELLQTATSITEHRDRIPTPHPSTHRSHKTFIHARL</sequence>
<dbReference type="EMBL" id="JAJA02000001">
    <property type="protein sequence ID" value="KWS04984.1"/>
    <property type="molecule type" value="Genomic_DNA"/>
</dbReference>
<reference evidence="2 3" key="1">
    <citation type="journal article" date="2014" name="Genome Announc.">
        <title>Draft Genome Sequence of Lysobacter capsici AZ78, a Bacterium Antagonistic to Plant-Pathogenic Oomycetes.</title>
        <authorList>
            <person name="Puopolo G."/>
            <person name="Sonego P."/>
            <person name="Engelen K."/>
            <person name="Pertot I."/>
        </authorList>
    </citation>
    <scope>NUCLEOTIDE SEQUENCE [LARGE SCALE GENOMIC DNA]</scope>
    <source>
        <strain evidence="2 3">AZ78</strain>
    </source>
</reference>
<evidence type="ECO:0000256" key="1">
    <source>
        <dbReference type="SAM" id="MobiDB-lite"/>
    </source>
</evidence>